<dbReference type="Pfam" id="PF00106">
    <property type="entry name" value="adh_short"/>
    <property type="match status" value="1"/>
</dbReference>
<name>A0A9N8H4S2_9STRA</name>
<accession>A0A9N8H4S2</accession>
<evidence type="ECO:0000256" key="2">
    <source>
        <dbReference type="ARBA" id="ARBA00022857"/>
    </source>
</evidence>
<dbReference type="EMBL" id="CAICTM010000012">
    <property type="protein sequence ID" value="CAB9496978.1"/>
    <property type="molecule type" value="Genomic_DNA"/>
</dbReference>
<evidence type="ECO:0000313" key="5">
    <source>
        <dbReference type="EMBL" id="CAB9496978.1"/>
    </source>
</evidence>
<dbReference type="InterPro" id="IPR002347">
    <property type="entry name" value="SDR_fam"/>
</dbReference>
<feature type="transmembrane region" description="Helical" evidence="4">
    <location>
        <begin position="7"/>
        <end position="26"/>
    </location>
</feature>
<comment type="similarity">
    <text evidence="1">Belongs to the short-chain dehydrogenases/reductases (SDR) family.</text>
</comment>
<evidence type="ECO:0000256" key="3">
    <source>
        <dbReference type="ARBA" id="ARBA00023002"/>
    </source>
</evidence>
<dbReference type="GO" id="GO:0016491">
    <property type="term" value="F:oxidoreductase activity"/>
    <property type="evidence" value="ECO:0007669"/>
    <property type="project" value="UniProtKB-KW"/>
</dbReference>
<keyword evidence="4" id="KW-0812">Transmembrane</keyword>
<keyword evidence="4" id="KW-1133">Transmembrane helix</keyword>
<comment type="caution">
    <text evidence="5">The sequence shown here is derived from an EMBL/GenBank/DDBJ whole genome shotgun (WGS) entry which is preliminary data.</text>
</comment>
<dbReference type="OrthoDB" id="191139at2759"/>
<keyword evidence="4" id="KW-0472">Membrane</keyword>
<proteinExistence type="inferred from homology"/>
<dbReference type="InterPro" id="IPR036291">
    <property type="entry name" value="NAD(P)-bd_dom_sf"/>
</dbReference>
<keyword evidence="3" id="KW-0560">Oxidoreductase</keyword>
<dbReference type="Gene3D" id="3.40.50.720">
    <property type="entry name" value="NAD(P)-binding Rossmann-like Domain"/>
    <property type="match status" value="1"/>
</dbReference>
<keyword evidence="2" id="KW-0521">NADP</keyword>
<sequence length="397" mass="43612">MGKPQQLLPYLPWVGVIVVAFLAFILNTPEPELDWDGFVLPMTNRYAGTNTNTNNNKTPLTGIHVVISGSTSGIGRGTVEAMTKLGAHVFCLGRNATKLQVLQDEFVVNAGSVTTVVADYNDLDSVSQAADQLLELTQGRIDILLNNAGIHEGVLMLDNPTSQQGYDRIWSVNYMAHFLLTEKLAPALKQALHQPIVAQMSSSFHWVGDWSDLVPTGTDSNSPPKASNVGGTGGLFRTQRGYGNTKLAMILHARALKRRNPDLENARIVSICPAWVATNIMPNPIGTIVIANLGFQHNGWGIASTLYAMFAKEDGHDYFSNSRALNMVVMHNEMAHAPWTFLLGLRDFGSFIMAFSVLAFQKLMPIAEPSIPSPITYNQDIQDQLYDWTKQAVSEWL</sequence>
<keyword evidence="6" id="KW-1185">Reference proteome</keyword>
<dbReference type="PANTHER" id="PTHR24320:SF282">
    <property type="entry name" value="WW DOMAIN-CONTAINING OXIDOREDUCTASE"/>
    <property type="match status" value="1"/>
</dbReference>
<dbReference type="Proteomes" id="UP001153069">
    <property type="component" value="Unassembled WGS sequence"/>
</dbReference>
<organism evidence="5 6">
    <name type="scientific">Seminavis robusta</name>
    <dbReference type="NCBI Taxonomy" id="568900"/>
    <lineage>
        <taxon>Eukaryota</taxon>
        <taxon>Sar</taxon>
        <taxon>Stramenopiles</taxon>
        <taxon>Ochrophyta</taxon>
        <taxon>Bacillariophyta</taxon>
        <taxon>Bacillariophyceae</taxon>
        <taxon>Bacillariophycidae</taxon>
        <taxon>Naviculales</taxon>
        <taxon>Naviculaceae</taxon>
        <taxon>Seminavis</taxon>
    </lineage>
</organism>
<dbReference type="AlphaFoldDB" id="A0A9N8H4S2"/>
<evidence type="ECO:0000256" key="4">
    <source>
        <dbReference type="SAM" id="Phobius"/>
    </source>
</evidence>
<protein>
    <submittedName>
        <fullName evidence="5">Daunorubicin C-13 ketoreductase DnrU</fullName>
    </submittedName>
</protein>
<dbReference type="PRINTS" id="PR00081">
    <property type="entry name" value="GDHRDH"/>
</dbReference>
<evidence type="ECO:0000256" key="1">
    <source>
        <dbReference type="ARBA" id="ARBA00006484"/>
    </source>
</evidence>
<dbReference type="SUPFAM" id="SSF51735">
    <property type="entry name" value="NAD(P)-binding Rossmann-fold domains"/>
    <property type="match status" value="1"/>
</dbReference>
<gene>
    <name evidence="5" type="ORF">SEMRO_12_G009370.1</name>
</gene>
<evidence type="ECO:0000313" key="6">
    <source>
        <dbReference type="Proteomes" id="UP001153069"/>
    </source>
</evidence>
<dbReference type="PANTHER" id="PTHR24320">
    <property type="entry name" value="RETINOL DEHYDROGENASE"/>
    <property type="match status" value="1"/>
</dbReference>
<reference evidence="5" key="1">
    <citation type="submission" date="2020-06" db="EMBL/GenBank/DDBJ databases">
        <authorList>
            <consortium name="Plant Systems Biology data submission"/>
        </authorList>
    </citation>
    <scope>NUCLEOTIDE SEQUENCE</scope>
    <source>
        <strain evidence="5">D6</strain>
    </source>
</reference>